<name>A0A1H9JU74_9BACT</name>
<evidence type="ECO:0000313" key="3">
    <source>
        <dbReference type="Proteomes" id="UP000199021"/>
    </source>
</evidence>
<dbReference type="EMBL" id="FOFB01000018">
    <property type="protein sequence ID" value="SEQ90368.1"/>
    <property type="molecule type" value="Genomic_DNA"/>
</dbReference>
<feature type="transmembrane region" description="Helical" evidence="1">
    <location>
        <begin position="77"/>
        <end position="96"/>
    </location>
</feature>
<accession>A0A1H9JU74</accession>
<feature type="transmembrane region" description="Helical" evidence="1">
    <location>
        <begin position="46"/>
        <end position="65"/>
    </location>
</feature>
<evidence type="ECO:0000313" key="2">
    <source>
        <dbReference type="EMBL" id="SEQ90368.1"/>
    </source>
</evidence>
<keyword evidence="3" id="KW-1185">Reference proteome</keyword>
<dbReference type="OrthoDB" id="670562at2"/>
<gene>
    <name evidence="2" type="ORF">SAMN05444359_11873</name>
</gene>
<keyword evidence="1" id="KW-0812">Transmembrane</keyword>
<keyword evidence="1" id="KW-1133">Transmembrane helix</keyword>
<dbReference type="Proteomes" id="UP000199021">
    <property type="component" value="Unassembled WGS sequence"/>
</dbReference>
<dbReference type="AlphaFoldDB" id="A0A1H9JU74"/>
<feature type="transmembrane region" description="Helical" evidence="1">
    <location>
        <begin position="108"/>
        <end position="129"/>
    </location>
</feature>
<protein>
    <submittedName>
        <fullName evidence="2">Uncharacterized protein</fullName>
    </submittedName>
</protein>
<dbReference type="STRING" id="478744.SAMN05444359_11873"/>
<dbReference type="RefSeq" id="WP_090170329.1">
    <property type="nucleotide sequence ID" value="NZ_FOFB01000018.1"/>
</dbReference>
<proteinExistence type="predicted"/>
<keyword evidence="1" id="KW-0472">Membrane</keyword>
<organism evidence="2 3">
    <name type="scientific">Neolewinella agarilytica</name>
    <dbReference type="NCBI Taxonomy" id="478744"/>
    <lineage>
        <taxon>Bacteria</taxon>
        <taxon>Pseudomonadati</taxon>
        <taxon>Bacteroidota</taxon>
        <taxon>Saprospiria</taxon>
        <taxon>Saprospirales</taxon>
        <taxon>Lewinellaceae</taxon>
        <taxon>Neolewinella</taxon>
    </lineage>
</organism>
<dbReference type="InParanoid" id="A0A1H9JU74"/>
<sequence>MLLHLKIIGGLLLFLSLLHVFIPGHLDWKRDLKPLSLMNRQMMQTHMIFIAITVFAIGLLCFTSAEELTTTPLGRKICLGLSVFWALRLVFQFFVYSPKLWRGKRFETFIHVVAVGFWTYMTVVFYLAAGM</sequence>
<evidence type="ECO:0000256" key="1">
    <source>
        <dbReference type="SAM" id="Phobius"/>
    </source>
</evidence>
<feature type="transmembrane region" description="Helical" evidence="1">
    <location>
        <begin position="7"/>
        <end position="26"/>
    </location>
</feature>
<reference evidence="3" key="1">
    <citation type="submission" date="2016-10" db="EMBL/GenBank/DDBJ databases">
        <authorList>
            <person name="Varghese N."/>
            <person name="Submissions S."/>
        </authorList>
    </citation>
    <scope>NUCLEOTIDE SEQUENCE [LARGE SCALE GENOMIC DNA]</scope>
    <source>
        <strain evidence="3">DSM 24740</strain>
    </source>
</reference>